<comment type="caution">
    <text evidence="4">The sequence shown here is derived from an EMBL/GenBank/DDBJ whole genome shotgun (WGS) entry which is preliminary data.</text>
</comment>
<keyword evidence="2" id="KW-0472">Membrane</keyword>
<gene>
    <name evidence="4" type="ORF">G6F64_009695</name>
</gene>
<evidence type="ECO:0000259" key="3">
    <source>
        <dbReference type="PROSITE" id="PS50191"/>
    </source>
</evidence>
<dbReference type="CDD" id="cd00170">
    <property type="entry name" value="SEC14"/>
    <property type="match status" value="1"/>
</dbReference>
<dbReference type="InterPro" id="IPR001251">
    <property type="entry name" value="CRAL-TRIO_dom"/>
</dbReference>
<reference evidence="4" key="1">
    <citation type="journal article" date="2020" name="Microb. Genom.">
        <title>Genetic diversity of clinical and environmental Mucorales isolates obtained from an investigation of mucormycosis cases among solid organ transplant recipients.</title>
        <authorList>
            <person name="Nguyen M.H."/>
            <person name="Kaul D."/>
            <person name="Muto C."/>
            <person name="Cheng S.J."/>
            <person name="Richter R.A."/>
            <person name="Bruno V.M."/>
            <person name="Liu G."/>
            <person name="Beyhan S."/>
            <person name="Sundermann A.J."/>
            <person name="Mounaud S."/>
            <person name="Pasculle A.W."/>
            <person name="Nierman W.C."/>
            <person name="Driscoll E."/>
            <person name="Cumbie R."/>
            <person name="Clancy C.J."/>
            <person name="Dupont C.L."/>
        </authorList>
    </citation>
    <scope>NUCLEOTIDE SEQUENCE</scope>
    <source>
        <strain evidence="4">GL11</strain>
    </source>
</reference>
<dbReference type="SUPFAM" id="SSF46938">
    <property type="entry name" value="CRAL/TRIO N-terminal domain"/>
    <property type="match status" value="1"/>
</dbReference>
<dbReference type="InterPro" id="IPR036273">
    <property type="entry name" value="CRAL/TRIO_N_dom_sf"/>
</dbReference>
<protein>
    <recommendedName>
        <fullName evidence="3">CRAL-TRIO domain-containing protein</fullName>
    </recommendedName>
</protein>
<dbReference type="SUPFAM" id="SSF52087">
    <property type="entry name" value="CRAL/TRIO domain"/>
    <property type="match status" value="1"/>
</dbReference>
<dbReference type="PROSITE" id="PS50191">
    <property type="entry name" value="CRAL_TRIO"/>
    <property type="match status" value="1"/>
</dbReference>
<keyword evidence="5" id="KW-1185">Reference proteome</keyword>
<dbReference type="Proteomes" id="UP000716291">
    <property type="component" value="Unassembled WGS sequence"/>
</dbReference>
<feature type="domain" description="CRAL-TRIO" evidence="3">
    <location>
        <begin position="108"/>
        <end position="269"/>
    </location>
</feature>
<dbReference type="PANTHER" id="PTHR46590:SF4">
    <property type="entry name" value="CRAL-TRIO DOMAIN-CONTAINING PROTEIN"/>
    <property type="match status" value="1"/>
</dbReference>
<evidence type="ECO:0000313" key="4">
    <source>
        <dbReference type="EMBL" id="KAG1303868.1"/>
    </source>
</evidence>
<dbReference type="Gene3D" id="3.40.525.10">
    <property type="entry name" value="CRAL-TRIO lipid binding domain"/>
    <property type="match status" value="1"/>
</dbReference>
<dbReference type="OrthoDB" id="75724at2759"/>
<dbReference type="PANTHER" id="PTHR46590">
    <property type="entry name" value="PHOSPHATIDYLINOSITOL TRANSFER PROTEIN CSR1-RELATED"/>
    <property type="match status" value="1"/>
</dbReference>
<evidence type="ECO:0000256" key="1">
    <source>
        <dbReference type="SAM" id="MobiDB-lite"/>
    </source>
</evidence>
<sequence>MLTIAKQNNILLEDEYLTYQELINNVQQRLKRDIELLEFEQTTDIEDALEFVNDKVTIFRFLKDTEFSIEQTISRLLDTIQWRAENKISRMTYHSVSPEFFENGFAFFHNQDLIGRPVAIIQMRHFPKFVDKTKSLSDFMQPFACLVMEIARQLTRDKTRENERNETSPLLVSQISIVIDIAKAPFVPVDTNLVQALKNITNSRFPGFVGSVYVVNFGWMYQGIWQVIKLVLSEKAKSRVNFVSNQELKQIIDENQLLRVLGGKDDYIWNLASDTILESYATESRFKPSPPIKNRLSRSTSLSSTDSSLFFDAPEYLLTHQPSPFLNSTIASVPSSIYATPGSLTPIDSHSRQLQTVRTSEPRYFLTGFHMGNNTFLSSFLGGSRSPPANTFGDELTDRLNQLLLDQDGLLDEAEVYVMNDNRTIHFPHMLPNDHPQSIYVVSPLKHHLMRTEQKVLRITRKMFRMSFAYKGAIYWLLLYIFLRGPVEHTLKKSLAKLLTGSQQQLTYATIGMTATVAAALSSTFSNSLDDRNKRVHR</sequence>
<evidence type="ECO:0000256" key="2">
    <source>
        <dbReference type="SAM" id="Phobius"/>
    </source>
</evidence>
<dbReference type="Pfam" id="PF00650">
    <property type="entry name" value="CRAL_TRIO"/>
    <property type="match status" value="1"/>
</dbReference>
<dbReference type="AlphaFoldDB" id="A0A9P6X2H5"/>
<feature type="region of interest" description="Disordered" evidence="1">
    <location>
        <begin position="285"/>
        <end position="304"/>
    </location>
</feature>
<name>A0A9P6X2H5_RHIOR</name>
<keyword evidence="2" id="KW-0812">Transmembrane</keyword>
<keyword evidence="2" id="KW-1133">Transmembrane helix</keyword>
<dbReference type="InterPro" id="IPR036865">
    <property type="entry name" value="CRAL-TRIO_dom_sf"/>
</dbReference>
<dbReference type="SMART" id="SM00516">
    <property type="entry name" value="SEC14"/>
    <property type="match status" value="1"/>
</dbReference>
<proteinExistence type="predicted"/>
<dbReference type="EMBL" id="JAANQT010001823">
    <property type="protein sequence ID" value="KAG1303868.1"/>
    <property type="molecule type" value="Genomic_DNA"/>
</dbReference>
<evidence type="ECO:0000313" key="5">
    <source>
        <dbReference type="Proteomes" id="UP000716291"/>
    </source>
</evidence>
<feature type="transmembrane region" description="Helical" evidence="2">
    <location>
        <begin position="468"/>
        <end position="487"/>
    </location>
</feature>
<accession>A0A9P6X2H5</accession>
<organism evidence="4 5">
    <name type="scientific">Rhizopus oryzae</name>
    <name type="common">Mucormycosis agent</name>
    <name type="synonym">Rhizopus arrhizus var. delemar</name>
    <dbReference type="NCBI Taxonomy" id="64495"/>
    <lineage>
        <taxon>Eukaryota</taxon>
        <taxon>Fungi</taxon>
        <taxon>Fungi incertae sedis</taxon>
        <taxon>Mucoromycota</taxon>
        <taxon>Mucoromycotina</taxon>
        <taxon>Mucoromycetes</taxon>
        <taxon>Mucorales</taxon>
        <taxon>Mucorineae</taxon>
        <taxon>Rhizopodaceae</taxon>
        <taxon>Rhizopus</taxon>
    </lineage>
</organism>
<dbReference type="InterPro" id="IPR052432">
    <property type="entry name" value="PITP/CRAL-TRIO"/>
</dbReference>
<feature type="transmembrane region" description="Helical" evidence="2">
    <location>
        <begin position="507"/>
        <end position="529"/>
    </location>
</feature>